<comment type="caution">
    <text evidence="5">The sequence shown here is derived from an EMBL/GenBank/DDBJ whole genome shotgun (WGS) entry which is preliminary data.</text>
</comment>
<evidence type="ECO:0000259" key="4">
    <source>
        <dbReference type="PROSITE" id="PS51755"/>
    </source>
</evidence>
<feature type="transmembrane region" description="Helical" evidence="3">
    <location>
        <begin position="165"/>
        <end position="184"/>
    </location>
</feature>
<gene>
    <name evidence="5" type="ORF">COA96_15265</name>
</gene>
<organism evidence="5 6">
    <name type="scientific">SAR86 cluster bacterium</name>
    <dbReference type="NCBI Taxonomy" id="2030880"/>
    <lineage>
        <taxon>Bacteria</taxon>
        <taxon>Pseudomonadati</taxon>
        <taxon>Pseudomonadota</taxon>
        <taxon>Gammaproteobacteria</taxon>
        <taxon>SAR86 cluster</taxon>
    </lineage>
</organism>
<dbReference type="InterPro" id="IPR001867">
    <property type="entry name" value="OmpR/PhoB-type_DNA-bd"/>
</dbReference>
<evidence type="ECO:0000313" key="5">
    <source>
        <dbReference type="EMBL" id="PCJ21848.1"/>
    </source>
</evidence>
<dbReference type="SUPFAM" id="SSF46894">
    <property type="entry name" value="C-terminal effector domain of the bipartite response regulators"/>
    <property type="match status" value="1"/>
</dbReference>
<dbReference type="AlphaFoldDB" id="A0A2A5ASW3"/>
<keyword evidence="1 2" id="KW-0238">DNA-binding</keyword>
<dbReference type="GO" id="GO:0000160">
    <property type="term" value="P:phosphorelay signal transduction system"/>
    <property type="evidence" value="ECO:0007669"/>
    <property type="project" value="InterPro"/>
</dbReference>
<dbReference type="GO" id="GO:0003677">
    <property type="term" value="F:DNA binding"/>
    <property type="evidence" value="ECO:0007669"/>
    <property type="project" value="UniProtKB-UniRule"/>
</dbReference>
<keyword evidence="3" id="KW-1133">Transmembrane helix</keyword>
<keyword evidence="3" id="KW-0812">Transmembrane</keyword>
<feature type="domain" description="OmpR/PhoB-type" evidence="4">
    <location>
        <begin position="43"/>
        <end position="141"/>
    </location>
</feature>
<dbReference type="EMBL" id="NVVJ01000071">
    <property type="protein sequence ID" value="PCJ21848.1"/>
    <property type="molecule type" value="Genomic_DNA"/>
</dbReference>
<keyword evidence="3" id="KW-0472">Membrane</keyword>
<protein>
    <recommendedName>
        <fullName evidence="4">OmpR/PhoB-type domain-containing protein</fullName>
    </recommendedName>
</protein>
<dbReference type="CDD" id="cd00383">
    <property type="entry name" value="trans_reg_C"/>
    <property type="match status" value="1"/>
</dbReference>
<dbReference type="GO" id="GO:0006355">
    <property type="term" value="P:regulation of DNA-templated transcription"/>
    <property type="evidence" value="ECO:0007669"/>
    <property type="project" value="InterPro"/>
</dbReference>
<dbReference type="Gene3D" id="1.10.10.10">
    <property type="entry name" value="Winged helix-like DNA-binding domain superfamily/Winged helix DNA-binding domain"/>
    <property type="match status" value="1"/>
</dbReference>
<dbReference type="PROSITE" id="PS51755">
    <property type="entry name" value="OMPR_PHOB"/>
    <property type="match status" value="1"/>
</dbReference>
<dbReference type="Pfam" id="PF00486">
    <property type="entry name" value="Trans_reg_C"/>
    <property type="match status" value="1"/>
</dbReference>
<dbReference type="Proteomes" id="UP000218327">
    <property type="component" value="Unassembled WGS sequence"/>
</dbReference>
<evidence type="ECO:0000256" key="1">
    <source>
        <dbReference type="ARBA" id="ARBA00023125"/>
    </source>
</evidence>
<name>A0A2A5ASW3_9GAMM</name>
<evidence type="ECO:0000256" key="3">
    <source>
        <dbReference type="SAM" id="Phobius"/>
    </source>
</evidence>
<evidence type="ECO:0000256" key="2">
    <source>
        <dbReference type="PROSITE-ProRule" id="PRU01091"/>
    </source>
</evidence>
<dbReference type="SMART" id="SM00862">
    <property type="entry name" value="Trans_reg_C"/>
    <property type="match status" value="1"/>
</dbReference>
<accession>A0A2A5ASW3</accession>
<sequence>MLYNGIILANPLRKNLKNSLRKLDIGEVHMSISEKGISSKAVQGSFYIDKTHVNSELGLIERDGCVYHIEPRLMKLLVYLAKNSHTTVSKEMILNDVWGQVDVSDESLSQAISKARHYLGDSARRSHIIKTIPKVGYRLIASVMWAKPTIPATLPPMPLAKDRKLVLVAALCALLAFGLVFALASTPYEEIEIEIDYNY</sequence>
<feature type="DNA-binding region" description="OmpR/PhoB-type" evidence="2">
    <location>
        <begin position="43"/>
        <end position="141"/>
    </location>
</feature>
<reference evidence="6" key="1">
    <citation type="submission" date="2017-08" db="EMBL/GenBank/DDBJ databases">
        <title>A dynamic microbial community with high functional redundancy inhabits the cold, oxic subseafloor aquifer.</title>
        <authorList>
            <person name="Tully B.J."/>
            <person name="Wheat C.G."/>
            <person name="Glazer B.T."/>
            <person name="Huber J.A."/>
        </authorList>
    </citation>
    <scope>NUCLEOTIDE SEQUENCE [LARGE SCALE GENOMIC DNA]</scope>
</reference>
<dbReference type="InterPro" id="IPR036388">
    <property type="entry name" value="WH-like_DNA-bd_sf"/>
</dbReference>
<evidence type="ECO:0000313" key="6">
    <source>
        <dbReference type="Proteomes" id="UP000218327"/>
    </source>
</evidence>
<proteinExistence type="predicted"/>
<dbReference type="InterPro" id="IPR016032">
    <property type="entry name" value="Sig_transdc_resp-reg_C-effctor"/>
</dbReference>